<evidence type="ECO:0000256" key="1">
    <source>
        <dbReference type="SAM" id="MobiDB-lite"/>
    </source>
</evidence>
<feature type="compositionally biased region" description="Polar residues" evidence="1">
    <location>
        <begin position="551"/>
        <end position="563"/>
    </location>
</feature>
<evidence type="ECO:0000313" key="4">
    <source>
        <dbReference type="RefSeq" id="XP_034063575.1"/>
    </source>
</evidence>
<dbReference type="Pfam" id="PF03564">
    <property type="entry name" value="DUF1759"/>
    <property type="match status" value="1"/>
</dbReference>
<name>A0A6P8TY73_GYMAC</name>
<protein>
    <submittedName>
        <fullName evidence="3 4">Extensin-like</fullName>
    </submittedName>
</protein>
<gene>
    <name evidence="3 4" type="primary">LOC117540819</name>
</gene>
<dbReference type="AlphaFoldDB" id="A0A6P8TY73"/>
<dbReference type="KEGG" id="gacu:117540819"/>
<dbReference type="RefSeq" id="XP_034063575.1">
    <property type="nucleotide sequence ID" value="XM_034207684.1"/>
</dbReference>
<dbReference type="PANTHER" id="PTHR47331:SF5">
    <property type="entry name" value="RIBONUCLEASE H"/>
    <property type="match status" value="1"/>
</dbReference>
<feature type="region of interest" description="Disordered" evidence="1">
    <location>
        <begin position="549"/>
        <end position="583"/>
    </location>
</feature>
<feature type="compositionally biased region" description="Low complexity" evidence="1">
    <location>
        <begin position="168"/>
        <end position="197"/>
    </location>
</feature>
<keyword evidence="2" id="KW-1185">Reference proteome</keyword>
<feature type="compositionally biased region" description="Polar residues" evidence="1">
    <location>
        <begin position="216"/>
        <end position="235"/>
    </location>
</feature>
<dbReference type="InterPro" id="IPR005312">
    <property type="entry name" value="DUF1759"/>
</dbReference>
<accession>A0A6P8TY73</accession>
<evidence type="ECO:0000313" key="3">
    <source>
        <dbReference type="RefSeq" id="XP_034063574.1"/>
    </source>
</evidence>
<proteinExistence type="predicted"/>
<sequence>MATSRELYDGQPPLSPRPSRVQRIPGHLEDFELSYPHQPLYPPQMRPVSSPRPEYDESPSHGGHVSYPVAAHHPVGTPDHNWQRLEARWQTISRQMQELETDMDKVKITAHPKSALGYPSYHSQQFPAYQSRYSSLPQLELCSPTNQRMEETGLLSYPQAHPAPPQTSPSTSPSTSPPQSQANTPAPQTQQTSPAAPVTSAEQMQPAPPMAPRASATDTHSAPTASLMQPASPVTSPAVVQPEPPALLIHPGVIPAPVAYPQSAPAPPEQPYNPHHRYWQTAPQPYQPMQYAAPPRVHHSYMMQPPAPAWPTANPNIPSMMEMAIASSYGIPKPRLTIFSSGKETDFLMLKKGLDSVLGPHQHLSEDYKYQILLDHLTFPSALQVAKSYINSPTPYTSAMQTLTQRYGQPRQLVQGELKAILNAPAVKTGDYQAFEDFAASVGTLVGMLNTMEGPSSAELRCGSHVDTLFSKLPPHFRDSFVEYCFNRGIIQSGSNLTYTLPDLAAWLERKVQTLQVSRRITLTCPEPAHTDSKERRVAKPQRVRPATILLGSQQGAQHSNPVVSKLRPAGRVRPASTFGPAP</sequence>
<dbReference type="RefSeq" id="XP_034063574.1">
    <property type="nucleotide sequence ID" value="XM_034207683.1"/>
</dbReference>
<evidence type="ECO:0000313" key="2">
    <source>
        <dbReference type="Proteomes" id="UP000515161"/>
    </source>
</evidence>
<feature type="region of interest" description="Disordered" evidence="1">
    <location>
        <begin position="1"/>
        <end position="79"/>
    </location>
</feature>
<reference evidence="3 4" key="1">
    <citation type="submission" date="2025-04" db="UniProtKB">
        <authorList>
            <consortium name="RefSeq"/>
        </authorList>
    </citation>
    <scope>IDENTIFICATION</scope>
</reference>
<dbReference type="PANTHER" id="PTHR47331">
    <property type="entry name" value="PHD-TYPE DOMAIN-CONTAINING PROTEIN"/>
    <property type="match status" value="1"/>
</dbReference>
<organism evidence="2 4">
    <name type="scientific">Gymnodraco acuticeps</name>
    <name type="common">Antarctic dragonfish</name>
    <dbReference type="NCBI Taxonomy" id="8218"/>
    <lineage>
        <taxon>Eukaryota</taxon>
        <taxon>Metazoa</taxon>
        <taxon>Chordata</taxon>
        <taxon>Craniata</taxon>
        <taxon>Vertebrata</taxon>
        <taxon>Euteleostomi</taxon>
        <taxon>Actinopterygii</taxon>
        <taxon>Neopterygii</taxon>
        <taxon>Teleostei</taxon>
        <taxon>Neoteleostei</taxon>
        <taxon>Acanthomorphata</taxon>
        <taxon>Eupercaria</taxon>
        <taxon>Perciformes</taxon>
        <taxon>Notothenioidei</taxon>
        <taxon>Bathydraconidae</taxon>
        <taxon>Gymnodraco</taxon>
    </lineage>
</organism>
<dbReference type="Proteomes" id="UP000515161">
    <property type="component" value="Unplaced"/>
</dbReference>
<dbReference type="OrthoDB" id="8955269at2759"/>
<dbReference type="GeneID" id="117540819"/>
<feature type="region of interest" description="Disordered" evidence="1">
    <location>
        <begin position="157"/>
        <end position="239"/>
    </location>
</feature>